<dbReference type="Proteomes" id="UP000186894">
    <property type="component" value="Unassembled WGS sequence"/>
</dbReference>
<dbReference type="STRING" id="1867956.BJF95_11410"/>
<protein>
    <submittedName>
        <fullName evidence="1">Uncharacterized protein</fullName>
    </submittedName>
</protein>
<evidence type="ECO:0000313" key="2">
    <source>
        <dbReference type="Proteomes" id="UP000186894"/>
    </source>
</evidence>
<keyword evidence="2" id="KW-1185">Reference proteome</keyword>
<dbReference type="OrthoDB" id="7823481at2"/>
<name>A0A1Q8ZUU8_9HYPH</name>
<organism evidence="1 2">
    <name type="scientific">Rhizobium oryziradicis</name>
    <dbReference type="NCBI Taxonomy" id="1867956"/>
    <lineage>
        <taxon>Bacteria</taxon>
        <taxon>Pseudomonadati</taxon>
        <taxon>Pseudomonadota</taxon>
        <taxon>Alphaproteobacteria</taxon>
        <taxon>Hyphomicrobiales</taxon>
        <taxon>Rhizobiaceae</taxon>
        <taxon>Rhizobium/Agrobacterium group</taxon>
        <taxon>Rhizobium</taxon>
    </lineage>
</organism>
<dbReference type="EMBL" id="MKIM01000024">
    <property type="protein sequence ID" value="OLP45729.1"/>
    <property type="molecule type" value="Genomic_DNA"/>
</dbReference>
<accession>A0A1Q8ZUU8</accession>
<evidence type="ECO:0000313" key="1">
    <source>
        <dbReference type="EMBL" id="OLP45729.1"/>
    </source>
</evidence>
<dbReference type="RefSeq" id="WP_075638738.1">
    <property type="nucleotide sequence ID" value="NZ_MKIM01000024.1"/>
</dbReference>
<proteinExistence type="predicted"/>
<gene>
    <name evidence="1" type="ORF">BJF95_11410</name>
</gene>
<comment type="caution">
    <text evidence="1">The sequence shown here is derived from an EMBL/GenBank/DDBJ whole genome shotgun (WGS) entry which is preliminary data.</text>
</comment>
<reference evidence="1 2" key="1">
    <citation type="submission" date="2016-09" db="EMBL/GenBank/DDBJ databases">
        <title>Rhizobium oryziradicis sp. nov., isolated from the root of rice.</title>
        <authorList>
            <person name="Zhao J."/>
            <person name="Zhang X."/>
        </authorList>
    </citation>
    <scope>NUCLEOTIDE SEQUENCE [LARGE SCALE GENOMIC DNA]</scope>
    <source>
        <strain evidence="1 2">N19</strain>
    </source>
</reference>
<dbReference type="InterPro" id="IPR046723">
    <property type="entry name" value="DUF6615"/>
</dbReference>
<dbReference type="AlphaFoldDB" id="A0A1Q8ZUU8"/>
<dbReference type="Pfam" id="PF20320">
    <property type="entry name" value="DUF6615"/>
    <property type="match status" value="1"/>
</dbReference>
<sequence>MKPPAKSLCKTFLELGDAVSRNLHLAYGSAISYGEETITESTLLEIWRRHSKIVKIRTFTKRQEARNGADWEWHLIGRKYTLKMRVQAKRLPKNTLQFPGLFTYKAKSAPHPQVDMLIAEAKRDRLLPILCFYSKESAKSRWRKSAMPSPYEAGCLIGPARKIQRHGYQDLASLEARCVPWHFLVCSQQGRSLFFPSVGKLNGRTQIRNGEIPSYIVPTDGYLFRPIREPEGEHGPIGLVTIDCRDL</sequence>